<dbReference type="EC" id="6.1.1.2" evidence="8"/>
<dbReference type="Gene3D" id="1.10.240.10">
    <property type="entry name" value="Tyrosyl-Transfer RNA Synthetase"/>
    <property type="match status" value="1"/>
</dbReference>
<dbReference type="Pfam" id="PF00579">
    <property type="entry name" value="tRNA-synt_1b"/>
    <property type="match status" value="1"/>
</dbReference>
<dbReference type="InterPro" id="IPR024109">
    <property type="entry name" value="Trp-tRNA-ligase_bac-type"/>
</dbReference>
<keyword evidence="3 8" id="KW-0547">Nucleotide-binding</keyword>
<dbReference type="HAMAP" id="MF_00140_B">
    <property type="entry name" value="Trp_tRNA_synth_B"/>
    <property type="match status" value="1"/>
</dbReference>
<comment type="similarity">
    <text evidence="1 8 9">Belongs to the class-I aminoacyl-tRNA synthetase family.</text>
</comment>
<keyword evidence="4 8" id="KW-0067">ATP-binding</keyword>
<dbReference type="PANTHER" id="PTHR43766">
    <property type="entry name" value="TRYPTOPHAN--TRNA LIGASE, MITOCHONDRIAL"/>
    <property type="match status" value="1"/>
</dbReference>
<dbReference type="GO" id="GO:0005829">
    <property type="term" value="C:cytosol"/>
    <property type="evidence" value="ECO:0007669"/>
    <property type="project" value="TreeGrafter"/>
</dbReference>
<dbReference type="NCBIfam" id="TIGR00233">
    <property type="entry name" value="trpS"/>
    <property type="match status" value="1"/>
</dbReference>
<dbReference type="EMBL" id="MFPX01000026">
    <property type="protein sequence ID" value="OGH65960.1"/>
    <property type="molecule type" value="Genomic_DNA"/>
</dbReference>
<dbReference type="CDD" id="cd00806">
    <property type="entry name" value="TrpRS_core"/>
    <property type="match status" value="1"/>
</dbReference>
<evidence type="ECO:0000313" key="10">
    <source>
        <dbReference type="EMBL" id="OGH65960.1"/>
    </source>
</evidence>
<evidence type="ECO:0000256" key="4">
    <source>
        <dbReference type="ARBA" id="ARBA00022840"/>
    </source>
</evidence>
<keyword evidence="2 8" id="KW-0436">Ligase</keyword>
<dbReference type="InterPro" id="IPR001412">
    <property type="entry name" value="aa-tRNA-synth_I_CS"/>
</dbReference>
<evidence type="ECO:0000313" key="11">
    <source>
        <dbReference type="Proteomes" id="UP000178742"/>
    </source>
</evidence>
<evidence type="ECO:0000256" key="6">
    <source>
        <dbReference type="ARBA" id="ARBA00023146"/>
    </source>
</evidence>
<name>A0A1F6M2Y7_9BACT</name>
<dbReference type="InterPro" id="IPR050203">
    <property type="entry name" value="Trp-tRNA_synthetase"/>
</dbReference>
<evidence type="ECO:0000256" key="1">
    <source>
        <dbReference type="ARBA" id="ARBA00005594"/>
    </source>
</evidence>
<keyword evidence="8" id="KW-0963">Cytoplasm</keyword>
<dbReference type="AlphaFoldDB" id="A0A1F6M2Y7"/>
<feature type="binding site" evidence="8">
    <location>
        <position position="137"/>
    </location>
    <ligand>
        <name>L-tryptophan</name>
        <dbReference type="ChEBI" id="CHEBI:57912"/>
    </ligand>
</feature>
<dbReference type="InterPro" id="IPR002305">
    <property type="entry name" value="aa-tRNA-synth_Ic"/>
</dbReference>
<accession>A0A1F6M2Y7</accession>
<protein>
    <recommendedName>
        <fullName evidence="8">Tryptophan--tRNA ligase</fullName>
        <ecNumber evidence="8">6.1.1.2</ecNumber>
    </recommendedName>
    <alternativeName>
        <fullName evidence="8">Tryptophanyl-tRNA synthetase</fullName>
        <shortName evidence="8">TrpRS</shortName>
    </alternativeName>
</protein>
<evidence type="ECO:0000256" key="7">
    <source>
        <dbReference type="ARBA" id="ARBA00049929"/>
    </source>
</evidence>
<feature type="short sequence motif" description="'HIGH' region" evidence="8">
    <location>
        <begin position="12"/>
        <end position="20"/>
    </location>
</feature>
<dbReference type="GO" id="GO:0006436">
    <property type="term" value="P:tryptophanyl-tRNA aminoacylation"/>
    <property type="evidence" value="ECO:0007669"/>
    <property type="project" value="UniProtKB-UniRule"/>
</dbReference>
<comment type="function">
    <text evidence="8">Catalyzes the attachment of tryptophan to tRNA(Trp).</text>
</comment>
<dbReference type="GO" id="GO:0005524">
    <property type="term" value="F:ATP binding"/>
    <property type="evidence" value="ECO:0007669"/>
    <property type="project" value="UniProtKB-UniRule"/>
</dbReference>
<dbReference type="STRING" id="1798676.A3B90_03015"/>
<comment type="subunit">
    <text evidence="8">Homodimer.</text>
</comment>
<gene>
    <name evidence="8" type="primary">trpS</name>
    <name evidence="10" type="ORF">A3B90_03015</name>
</gene>
<dbReference type="Gene3D" id="3.40.50.620">
    <property type="entry name" value="HUPs"/>
    <property type="match status" value="1"/>
</dbReference>
<keyword evidence="6 8" id="KW-0030">Aminoacyl-tRNA synthetase</keyword>
<reference evidence="10 11" key="1">
    <citation type="journal article" date="2016" name="Nat. Commun.">
        <title>Thousands of microbial genomes shed light on interconnected biogeochemical processes in an aquifer system.</title>
        <authorList>
            <person name="Anantharaman K."/>
            <person name="Brown C.T."/>
            <person name="Hug L.A."/>
            <person name="Sharon I."/>
            <person name="Castelle C.J."/>
            <person name="Probst A.J."/>
            <person name="Thomas B.C."/>
            <person name="Singh A."/>
            <person name="Wilkins M.J."/>
            <person name="Karaoz U."/>
            <person name="Brodie E.L."/>
            <person name="Williams K.H."/>
            <person name="Hubbard S.S."/>
            <person name="Banfield J.F."/>
        </authorList>
    </citation>
    <scope>NUCLEOTIDE SEQUENCE [LARGE SCALE GENOMIC DNA]</scope>
</reference>
<evidence type="ECO:0000256" key="8">
    <source>
        <dbReference type="HAMAP-Rule" id="MF_00140"/>
    </source>
</evidence>
<dbReference type="InterPro" id="IPR002306">
    <property type="entry name" value="Trp-tRNA-ligase"/>
</dbReference>
<comment type="catalytic activity">
    <reaction evidence="7 8">
        <text>tRNA(Trp) + L-tryptophan + ATP = L-tryptophyl-tRNA(Trp) + AMP + diphosphate + H(+)</text>
        <dbReference type="Rhea" id="RHEA:24080"/>
        <dbReference type="Rhea" id="RHEA-COMP:9671"/>
        <dbReference type="Rhea" id="RHEA-COMP:9705"/>
        <dbReference type="ChEBI" id="CHEBI:15378"/>
        <dbReference type="ChEBI" id="CHEBI:30616"/>
        <dbReference type="ChEBI" id="CHEBI:33019"/>
        <dbReference type="ChEBI" id="CHEBI:57912"/>
        <dbReference type="ChEBI" id="CHEBI:78442"/>
        <dbReference type="ChEBI" id="CHEBI:78535"/>
        <dbReference type="ChEBI" id="CHEBI:456215"/>
        <dbReference type="EC" id="6.1.1.2"/>
    </reaction>
</comment>
<comment type="caution">
    <text evidence="10">The sequence shown here is derived from an EMBL/GenBank/DDBJ whole genome shotgun (WGS) entry which is preliminary data.</text>
</comment>
<dbReference type="SUPFAM" id="SSF52374">
    <property type="entry name" value="Nucleotidylyl transferase"/>
    <property type="match status" value="1"/>
</dbReference>
<feature type="binding site" evidence="8">
    <location>
        <position position="187"/>
    </location>
    <ligand>
        <name>ATP</name>
        <dbReference type="ChEBI" id="CHEBI:30616"/>
    </ligand>
</feature>
<dbReference type="GO" id="GO:0004830">
    <property type="term" value="F:tryptophan-tRNA ligase activity"/>
    <property type="evidence" value="ECO:0007669"/>
    <property type="project" value="UniProtKB-UniRule"/>
</dbReference>
<dbReference type="InterPro" id="IPR014729">
    <property type="entry name" value="Rossmann-like_a/b/a_fold"/>
</dbReference>
<evidence type="ECO:0000256" key="5">
    <source>
        <dbReference type="ARBA" id="ARBA00022917"/>
    </source>
</evidence>
<feature type="binding site" evidence="8">
    <location>
        <begin position="149"/>
        <end position="151"/>
    </location>
    <ligand>
        <name>ATP</name>
        <dbReference type="ChEBI" id="CHEBI:30616"/>
    </ligand>
</feature>
<feature type="binding site" evidence="8">
    <location>
        <begin position="19"/>
        <end position="20"/>
    </location>
    <ligand>
        <name>ATP</name>
        <dbReference type="ChEBI" id="CHEBI:30616"/>
    </ligand>
</feature>
<evidence type="ECO:0000256" key="9">
    <source>
        <dbReference type="RuleBase" id="RU363036"/>
    </source>
</evidence>
<keyword evidence="5 8" id="KW-0648">Protein biosynthesis</keyword>
<feature type="binding site" evidence="8">
    <location>
        <begin position="11"/>
        <end position="13"/>
    </location>
    <ligand>
        <name>ATP</name>
        <dbReference type="ChEBI" id="CHEBI:30616"/>
    </ligand>
</feature>
<feature type="short sequence motif" description="'KMSKS' region" evidence="8">
    <location>
        <begin position="196"/>
        <end position="200"/>
    </location>
</feature>
<proteinExistence type="inferred from homology"/>
<sequence length="327" mass="36809">MSKPIVVSGIQPTGNPHIGNYLGAMKNWVDMQNSGKYDCYFMIVDLHSLTGDMDAKTRRDQITRTAIDMLSIGLDPHKSTIFVQSHIQEHTELGWIFNTITPIAELERMTQFKDKSTRQTKNINTGLLTYPALMAADILLYHGTLVPVGQDQIQHVELTRDCARWFNNRYGGYFPEAKPLLTETPKIMSLLEPEKKMSKSHGVDTIIELSDEPEVIMKKLKKAVTATEGGSDSPGAKNLIELLKYFATSQLHNQYLAAEKDGSIRYGDLKTDLANAISGYFEEFRIRRTQLLANHDEIADILSHGAEKARAVAQKTMDEVRRKVGIR</sequence>
<evidence type="ECO:0000256" key="3">
    <source>
        <dbReference type="ARBA" id="ARBA00022741"/>
    </source>
</evidence>
<organism evidence="10 11">
    <name type="scientific">Candidatus Magasanikbacteria bacterium RIFCSPHIGHO2_02_FULL_41_13</name>
    <dbReference type="NCBI Taxonomy" id="1798676"/>
    <lineage>
        <taxon>Bacteria</taxon>
        <taxon>Candidatus Magasanikiibacteriota</taxon>
    </lineage>
</organism>
<dbReference type="PRINTS" id="PR01039">
    <property type="entry name" value="TRNASYNTHTRP"/>
</dbReference>
<dbReference type="PROSITE" id="PS00178">
    <property type="entry name" value="AA_TRNA_LIGASE_I"/>
    <property type="match status" value="1"/>
</dbReference>
<dbReference type="Proteomes" id="UP000178742">
    <property type="component" value="Unassembled WGS sequence"/>
</dbReference>
<dbReference type="PANTHER" id="PTHR43766:SF1">
    <property type="entry name" value="TRYPTOPHAN--TRNA LIGASE, MITOCHONDRIAL"/>
    <property type="match status" value="1"/>
</dbReference>
<evidence type="ECO:0000256" key="2">
    <source>
        <dbReference type="ARBA" id="ARBA00022598"/>
    </source>
</evidence>
<feature type="binding site" evidence="8">
    <location>
        <begin position="196"/>
        <end position="200"/>
    </location>
    <ligand>
        <name>ATP</name>
        <dbReference type="ChEBI" id="CHEBI:30616"/>
    </ligand>
</feature>
<comment type="subcellular location">
    <subcellularLocation>
        <location evidence="8">Cytoplasm</location>
    </subcellularLocation>
</comment>